<dbReference type="Proteomes" id="UP000867740">
    <property type="component" value="Unassembled WGS sequence"/>
</dbReference>
<evidence type="ECO:0000313" key="4">
    <source>
        <dbReference type="Proteomes" id="UP000192521"/>
    </source>
</evidence>
<evidence type="ECO:0000313" key="5">
    <source>
        <dbReference type="Proteomes" id="UP000867740"/>
    </source>
</evidence>
<reference evidence="2" key="2">
    <citation type="journal article" date="2018" name="Genome Biol.">
        <title>SKESA: strategic k-mer extension for scrupulous assemblies.</title>
        <authorList>
            <person name="Souvorov A."/>
            <person name="Agarwala R."/>
            <person name="Lipman D.J."/>
        </authorList>
    </citation>
    <scope>NUCLEOTIDE SEQUENCE</scope>
    <source>
        <strain evidence="2">CAVp300</strain>
    </source>
</reference>
<gene>
    <name evidence="3" type="ORF">B2M27_12355</name>
    <name evidence="2" type="ORF">I8531_000759</name>
</gene>
<evidence type="ECO:0000313" key="2">
    <source>
        <dbReference type="EMBL" id="HAT3580501.1"/>
    </source>
</evidence>
<evidence type="ECO:0008006" key="6">
    <source>
        <dbReference type="Google" id="ProtNLM"/>
    </source>
</evidence>
<organism evidence="2 5">
    <name type="scientific">Kluyvera intermedia</name>
    <name type="common">Enterobacter intermedius</name>
    <dbReference type="NCBI Taxonomy" id="61648"/>
    <lineage>
        <taxon>Bacteria</taxon>
        <taxon>Pseudomonadati</taxon>
        <taxon>Pseudomonadota</taxon>
        <taxon>Gammaproteobacteria</taxon>
        <taxon>Enterobacterales</taxon>
        <taxon>Enterobacteriaceae</taxon>
        <taxon>Kluyvera</taxon>
    </lineage>
</organism>
<dbReference type="AlphaFoldDB" id="A0A9P3T5F0"/>
<proteinExistence type="predicted"/>
<name>A0A9P3T5F0_KLUIN</name>
<dbReference type="Proteomes" id="UP000192521">
    <property type="component" value="Unassembled WGS sequence"/>
</dbReference>
<keyword evidence="4" id="KW-1185">Reference proteome</keyword>
<dbReference type="EMBL" id="DACSUM010000004">
    <property type="protein sequence ID" value="HAT3580501.1"/>
    <property type="molecule type" value="Genomic_DNA"/>
</dbReference>
<dbReference type="RefSeq" id="WP_047369999.1">
    <property type="nucleotide sequence ID" value="NZ_CABMNU010000005.1"/>
</dbReference>
<evidence type="ECO:0000256" key="1">
    <source>
        <dbReference type="SAM" id="SignalP"/>
    </source>
</evidence>
<dbReference type="EMBL" id="MWPR01000016">
    <property type="protein sequence ID" value="ORJ49985.1"/>
    <property type="molecule type" value="Genomic_DNA"/>
</dbReference>
<feature type="signal peptide" evidence="1">
    <location>
        <begin position="1"/>
        <end position="20"/>
    </location>
</feature>
<accession>A0A9P3T5F0</accession>
<keyword evidence="1" id="KW-0732">Signal</keyword>
<evidence type="ECO:0000313" key="3">
    <source>
        <dbReference type="EMBL" id="ORJ49985.1"/>
    </source>
</evidence>
<protein>
    <recommendedName>
        <fullName evidence="6">Lipoprotein</fullName>
    </recommendedName>
</protein>
<reference evidence="2" key="3">
    <citation type="submission" date="2020-10" db="EMBL/GenBank/DDBJ databases">
        <authorList>
            <consortium name="NCBI Pathogen Detection Project"/>
        </authorList>
    </citation>
    <scope>NUCLEOTIDE SEQUENCE</scope>
    <source>
        <strain evidence="2">CAVp300</strain>
    </source>
</reference>
<dbReference type="OrthoDB" id="6627613at2"/>
<comment type="caution">
    <text evidence="2">The sequence shown here is derived from an EMBL/GenBank/DDBJ whole genome shotgun (WGS) entry which is preliminary data.</text>
</comment>
<sequence>MKRFLLIITVLSCMALNGCASYNEHIKACDGQDVSTAHLAFDYLPIGAVLDNGACAVTGNGAHFNNTDGVK</sequence>
<reference evidence="3 4" key="1">
    <citation type="submission" date="2017-02" db="EMBL/GenBank/DDBJ databases">
        <title>Draft genome sequence of a Kluyvera intermedia isolate from a patient with a pancreatic abscess.</title>
        <authorList>
            <person name="Thele R."/>
        </authorList>
    </citation>
    <scope>NUCLEOTIDE SEQUENCE [LARGE SCALE GENOMIC DNA]</scope>
    <source>
        <strain evidence="3 4">FOSA7093</strain>
    </source>
</reference>
<feature type="chain" id="PRO_5040487504" description="Lipoprotein" evidence="1">
    <location>
        <begin position="21"/>
        <end position="71"/>
    </location>
</feature>